<evidence type="ECO:0000256" key="6">
    <source>
        <dbReference type="NCBIfam" id="TIGR01068"/>
    </source>
</evidence>
<dbReference type="PROSITE" id="PS00194">
    <property type="entry name" value="THIOREDOXIN_1"/>
    <property type="match status" value="1"/>
</dbReference>
<feature type="domain" description="Thioredoxin" evidence="8">
    <location>
        <begin position="1"/>
        <end position="114"/>
    </location>
</feature>
<dbReference type="PANTHER" id="PTHR45663">
    <property type="entry name" value="GEO12009P1"/>
    <property type="match status" value="1"/>
</dbReference>
<gene>
    <name evidence="9" type="primary">trxA</name>
    <name evidence="9" type="ORF">ACFQGL_06410</name>
</gene>
<evidence type="ECO:0000256" key="7">
    <source>
        <dbReference type="PIRNR" id="PIRNR000077"/>
    </source>
</evidence>
<organism evidence="9 10">
    <name type="scientific">Micromonospora vulcania</name>
    <dbReference type="NCBI Taxonomy" id="1441873"/>
    <lineage>
        <taxon>Bacteria</taxon>
        <taxon>Bacillati</taxon>
        <taxon>Actinomycetota</taxon>
        <taxon>Actinomycetes</taxon>
        <taxon>Micromonosporales</taxon>
        <taxon>Micromonosporaceae</taxon>
        <taxon>Micromonospora</taxon>
    </lineage>
</organism>
<evidence type="ECO:0000259" key="8">
    <source>
        <dbReference type="PROSITE" id="PS51352"/>
    </source>
</evidence>
<evidence type="ECO:0000313" key="9">
    <source>
        <dbReference type="EMBL" id="MFC5922973.1"/>
    </source>
</evidence>
<dbReference type="PROSITE" id="PS51352">
    <property type="entry name" value="THIOREDOXIN_2"/>
    <property type="match status" value="1"/>
</dbReference>
<keyword evidence="2" id="KW-0813">Transport</keyword>
<dbReference type="NCBIfam" id="TIGR01068">
    <property type="entry name" value="thioredoxin"/>
    <property type="match status" value="1"/>
</dbReference>
<sequence length="115" mass="12883">MPQETDIGSLVTVTDETFAELVLASDRPVVVDFWAEWCPPCKMIEKSLVELAREFGDRMVVAKLNSDENPSATRNYRVMSLPTLLVFRHGELVGSTVGSRPKTYLRQILTAQAQL</sequence>
<evidence type="ECO:0000256" key="5">
    <source>
        <dbReference type="ARBA" id="ARBA00023284"/>
    </source>
</evidence>
<reference evidence="10" key="1">
    <citation type="journal article" date="2019" name="Int. J. Syst. Evol. Microbiol.">
        <title>The Global Catalogue of Microorganisms (GCM) 10K type strain sequencing project: providing services to taxonomists for standard genome sequencing and annotation.</title>
        <authorList>
            <consortium name="The Broad Institute Genomics Platform"/>
            <consortium name="The Broad Institute Genome Sequencing Center for Infectious Disease"/>
            <person name="Wu L."/>
            <person name="Ma J."/>
        </authorList>
    </citation>
    <scope>NUCLEOTIDE SEQUENCE [LARGE SCALE GENOMIC DNA]</scope>
    <source>
        <strain evidence="10">CGMCC 4.7144</strain>
    </source>
</reference>
<dbReference type="SUPFAM" id="SSF52833">
    <property type="entry name" value="Thioredoxin-like"/>
    <property type="match status" value="1"/>
</dbReference>
<name>A0ABW1H1E0_9ACTN</name>
<dbReference type="InterPro" id="IPR013766">
    <property type="entry name" value="Thioredoxin_domain"/>
</dbReference>
<dbReference type="EMBL" id="JBHSQS010000003">
    <property type="protein sequence ID" value="MFC5922973.1"/>
    <property type="molecule type" value="Genomic_DNA"/>
</dbReference>
<dbReference type="InterPro" id="IPR017937">
    <property type="entry name" value="Thioredoxin_CS"/>
</dbReference>
<evidence type="ECO:0000313" key="10">
    <source>
        <dbReference type="Proteomes" id="UP001596226"/>
    </source>
</evidence>
<protein>
    <recommendedName>
        <fullName evidence="6 7">Thioredoxin</fullName>
    </recommendedName>
</protein>
<dbReference type="PIRSF" id="PIRSF000077">
    <property type="entry name" value="Thioredoxin"/>
    <property type="match status" value="1"/>
</dbReference>
<keyword evidence="5" id="KW-0676">Redox-active center</keyword>
<dbReference type="RefSeq" id="WP_377506801.1">
    <property type="nucleotide sequence ID" value="NZ_JBHSQS010000003.1"/>
</dbReference>
<dbReference type="Pfam" id="PF00085">
    <property type="entry name" value="Thioredoxin"/>
    <property type="match status" value="1"/>
</dbReference>
<evidence type="ECO:0000256" key="2">
    <source>
        <dbReference type="ARBA" id="ARBA00022448"/>
    </source>
</evidence>
<dbReference type="PANTHER" id="PTHR45663:SF11">
    <property type="entry name" value="GEO12009P1"/>
    <property type="match status" value="1"/>
</dbReference>
<dbReference type="InterPro" id="IPR036249">
    <property type="entry name" value="Thioredoxin-like_sf"/>
</dbReference>
<comment type="similarity">
    <text evidence="1 7">Belongs to the thioredoxin family.</text>
</comment>
<dbReference type="Proteomes" id="UP001596226">
    <property type="component" value="Unassembled WGS sequence"/>
</dbReference>
<proteinExistence type="inferred from homology"/>
<dbReference type="PRINTS" id="PR00421">
    <property type="entry name" value="THIOREDOXIN"/>
</dbReference>
<dbReference type="CDD" id="cd02947">
    <property type="entry name" value="TRX_family"/>
    <property type="match status" value="1"/>
</dbReference>
<keyword evidence="3" id="KW-0249">Electron transport</keyword>
<dbReference type="InterPro" id="IPR005746">
    <property type="entry name" value="Thioredoxin"/>
</dbReference>
<keyword evidence="4" id="KW-1015">Disulfide bond</keyword>
<evidence type="ECO:0000256" key="3">
    <source>
        <dbReference type="ARBA" id="ARBA00022982"/>
    </source>
</evidence>
<accession>A0ABW1H1E0</accession>
<dbReference type="Gene3D" id="3.40.30.10">
    <property type="entry name" value="Glutaredoxin"/>
    <property type="match status" value="1"/>
</dbReference>
<evidence type="ECO:0000256" key="1">
    <source>
        <dbReference type="ARBA" id="ARBA00008987"/>
    </source>
</evidence>
<evidence type="ECO:0000256" key="4">
    <source>
        <dbReference type="ARBA" id="ARBA00023157"/>
    </source>
</evidence>
<keyword evidence="10" id="KW-1185">Reference proteome</keyword>
<comment type="caution">
    <text evidence="9">The sequence shown here is derived from an EMBL/GenBank/DDBJ whole genome shotgun (WGS) entry which is preliminary data.</text>
</comment>